<dbReference type="EMBL" id="RXFT01000017">
    <property type="protein sequence ID" value="RUR71067.1"/>
    <property type="molecule type" value="Genomic_DNA"/>
</dbReference>
<dbReference type="PANTHER" id="PTHR10584:SF166">
    <property type="entry name" value="RIBOKINASE"/>
    <property type="match status" value="1"/>
</dbReference>
<dbReference type="Gene3D" id="3.40.50.450">
    <property type="match status" value="1"/>
</dbReference>
<dbReference type="SUPFAM" id="SSF52309">
    <property type="entry name" value="N-(deoxy)ribosyltransferase-like"/>
    <property type="match status" value="1"/>
</dbReference>
<reference evidence="4 5" key="1">
    <citation type="submission" date="2018-12" db="EMBL/GenBank/DDBJ databases">
        <title>The genome sequences of Variovorax guangxiensis DSM 27352.</title>
        <authorList>
            <person name="Gao J."/>
            <person name="Sun J."/>
        </authorList>
    </citation>
    <scope>NUCLEOTIDE SEQUENCE [LARGE SCALE GENOMIC DNA]</scope>
    <source>
        <strain evidence="4 5">DSM 27352</strain>
    </source>
</reference>
<evidence type="ECO:0000259" key="3">
    <source>
        <dbReference type="Pfam" id="PF00294"/>
    </source>
</evidence>
<sequence>MDASGAISEDPIAVVGGIYHERCMRPRWREIFGSAGRAASAIAAMRGAVELHGYVDPRSADVIAQWAAFSKTSMFIRTRMASTSVAFDYHHGLETPRIHGVAEPLPEIEVSSRRIVRFGMLESDARVHGDRVVYDPQNALNPRPFHENGSTAKELALVLNQHEASLMTGKTDVPVEEMARELLQTHGASVVVIKRGPRGALVFDGTNVHAVPAYRSQEVWKIGSGDNFVAHFAHQWMQRGCTPAESADLASKATAFYCETRSFATPESLAAFDPPAIAVSERYAAGWRPTVYLAGPFFTLAQLWLIEQARDNLRSMGLTVFSPYHDVGLGSADDVVSKDLDGIKDADFVFAIGDGLDSGTIYEIGYARALNKPVIVYCENESEENKKMIEGSGCILAKDYVGAVYRAIWLAASL</sequence>
<evidence type="ECO:0000256" key="1">
    <source>
        <dbReference type="ARBA" id="ARBA00022679"/>
    </source>
</evidence>
<dbReference type="GO" id="GO:0016301">
    <property type="term" value="F:kinase activity"/>
    <property type="evidence" value="ECO:0007669"/>
    <property type="project" value="UniProtKB-KW"/>
</dbReference>
<dbReference type="InterPro" id="IPR007710">
    <property type="entry name" value="Nucleoside_deoxyribTrfase"/>
</dbReference>
<organism evidence="4 5">
    <name type="scientific">Variovorax guangxiensis</name>
    <dbReference type="NCBI Taxonomy" id="1775474"/>
    <lineage>
        <taxon>Bacteria</taxon>
        <taxon>Pseudomonadati</taxon>
        <taxon>Pseudomonadota</taxon>
        <taxon>Betaproteobacteria</taxon>
        <taxon>Burkholderiales</taxon>
        <taxon>Comamonadaceae</taxon>
        <taxon>Variovorax</taxon>
    </lineage>
</organism>
<dbReference type="InterPro" id="IPR011611">
    <property type="entry name" value="PfkB_dom"/>
</dbReference>
<keyword evidence="2" id="KW-0418">Kinase</keyword>
<dbReference type="AlphaFoldDB" id="A0A3S0ZIQ9"/>
<proteinExistence type="predicted"/>
<evidence type="ECO:0000313" key="5">
    <source>
        <dbReference type="Proteomes" id="UP000281118"/>
    </source>
</evidence>
<evidence type="ECO:0000256" key="2">
    <source>
        <dbReference type="ARBA" id="ARBA00022777"/>
    </source>
</evidence>
<dbReference type="Pfam" id="PF05014">
    <property type="entry name" value="Nuc_deoxyrib_tr"/>
    <property type="match status" value="1"/>
</dbReference>
<dbReference type="OrthoDB" id="9792663at2"/>
<dbReference type="Pfam" id="PF00294">
    <property type="entry name" value="PfkB"/>
    <property type="match status" value="1"/>
</dbReference>
<dbReference type="InterPro" id="IPR029056">
    <property type="entry name" value="Ribokinase-like"/>
</dbReference>
<protein>
    <submittedName>
        <fullName evidence="4">Nucleoside 2-deoxyribosyltransferase</fullName>
    </submittedName>
</protein>
<dbReference type="SUPFAM" id="SSF53613">
    <property type="entry name" value="Ribokinase-like"/>
    <property type="match status" value="1"/>
</dbReference>
<gene>
    <name evidence="4" type="ORF">EJP67_28835</name>
</gene>
<evidence type="ECO:0000313" key="4">
    <source>
        <dbReference type="EMBL" id="RUR71067.1"/>
    </source>
</evidence>
<dbReference type="Gene3D" id="3.40.1190.20">
    <property type="match status" value="1"/>
</dbReference>
<name>A0A3S0ZIQ9_9BURK</name>
<dbReference type="Proteomes" id="UP000281118">
    <property type="component" value="Unassembled WGS sequence"/>
</dbReference>
<accession>A0A3S0ZIQ9</accession>
<comment type="caution">
    <text evidence="4">The sequence shown here is derived from an EMBL/GenBank/DDBJ whole genome shotgun (WGS) entry which is preliminary data.</text>
</comment>
<keyword evidence="1 4" id="KW-0808">Transferase</keyword>
<dbReference type="PANTHER" id="PTHR10584">
    <property type="entry name" value="SUGAR KINASE"/>
    <property type="match status" value="1"/>
</dbReference>
<dbReference type="RefSeq" id="WP_126025150.1">
    <property type="nucleotide sequence ID" value="NZ_RXFT01000017.1"/>
</dbReference>
<feature type="domain" description="Carbohydrate kinase PfkB" evidence="3">
    <location>
        <begin position="156"/>
        <end position="265"/>
    </location>
</feature>